<dbReference type="Proteomes" id="UP000195139">
    <property type="component" value="Unassembled WGS sequence"/>
</dbReference>
<evidence type="ECO:0000313" key="4">
    <source>
        <dbReference type="EMBL" id="OTO10170.1"/>
    </source>
</evidence>
<dbReference type="STRING" id="1834181.A5880_000853"/>
<comment type="caution">
    <text evidence="4">The sequence shown here is derived from an EMBL/GenBank/DDBJ whole genome shotgun (WGS) entry which is preliminary data.</text>
</comment>
<keyword evidence="2" id="KW-0732">Signal</keyword>
<dbReference type="AlphaFoldDB" id="A0A242CJT3"/>
<dbReference type="OrthoDB" id="2168472at2"/>
<sequence length="156" mass="17133">MKKIATPMLTFLLLISLGACTENQKESSKGSEETSMSSQNDQATDDTFTSKKKENAQSIFTAILTEDAKENDTKDQSIRLVLKEVKAIEDPEKIIAMMENDGVILNVVNEQLADGINYENLKKGDNIRCTLVGLPAMTRSIPPQIAGNSVIKVEKI</sequence>
<accession>A0A242CJT3</accession>
<reference evidence="4" key="1">
    <citation type="submission" date="2017-05" db="EMBL/GenBank/DDBJ databases">
        <title>The Genome Sequence of Enterococcus sp. 4G2_DIV0659.</title>
        <authorList>
            <consortium name="The Broad Institute Genomics Platform"/>
            <consortium name="The Broad Institute Genomic Center for Infectious Diseases"/>
            <person name="Earl A."/>
            <person name="Manson A."/>
            <person name="Schwartman J."/>
            <person name="Gilmore M."/>
            <person name="Abouelleil A."/>
            <person name="Cao P."/>
            <person name="Chapman S."/>
            <person name="Cusick C."/>
            <person name="Shea T."/>
            <person name="Young S."/>
            <person name="Neafsey D."/>
            <person name="Nusbaum C."/>
            <person name="Birren B."/>
        </authorList>
    </citation>
    <scope>NUCLEOTIDE SEQUENCE [LARGE SCALE GENOMIC DNA]</scope>
    <source>
        <strain evidence="4">4G2_DIV0659</strain>
    </source>
</reference>
<keyword evidence="5" id="KW-1185">Reference proteome</keyword>
<gene>
    <name evidence="4" type="ORF">A5880_000853</name>
    <name evidence="3" type="ORF">A5880_002958</name>
</gene>
<evidence type="ECO:0008006" key="6">
    <source>
        <dbReference type="Google" id="ProtNLM"/>
    </source>
</evidence>
<feature type="region of interest" description="Disordered" evidence="1">
    <location>
        <begin position="24"/>
        <end position="51"/>
    </location>
</feature>
<evidence type="ECO:0000313" key="5">
    <source>
        <dbReference type="Proteomes" id="UP000195139"/>
    </source>
</evidence>
<evidence type="ECO:0000313" key="3">
    <source>
        <dbReference type="EMBL" id="MEI5995368.1"/>
    </source>
</evidence>
<evidence type="ECO:0000256" key="2">
    <source>
        <dbReference type="SAM" id="SignalP"/>
    </source>
</evidence>
<proteinExistence type="predicted"/>
<protein>
    <recommendedName>
        <fullName evidence="6">Lipoprotein</fullName>
    </recommendedName>
</protein>
<dbReference type="EMBL" id="NGLE01000001">
    <property type="protein sequence ID" value="OTO10170.1"/>
    <property type="molecule type" value="Genomic_DNA"/>
</dbReference>
<dbReference type="RefSeq" id="WP_086329809.1">
    <property type="nucleotide sequence ID" value="NZ_NGLE02000001.1"/>
</dbReference>
<evidence type="ECO:0000256" key="1">
    <source>
        <dbReference type="SAM" id="MobiDB-lite"/>
    </source>
</evidence>
<feature type="chain" id="PRO_5039103307" description="Lipoprotein" evidence="2">
    <location>
        <begin position="22"/>
        <end position="156"/>
    </location>
</feature>
<reference evidence="3 5" key="2">
    <citation type="submission" date="2018-07" db="EMBL/GenBank/DDBJ databases">
        <title>The Genome Sequence of Enterococcus sp. DIV0659b.</title>
        <authorList>
            <consortium name="The Broad Institute Genomics Platform"/>
            <consortium name="The Broad Institute Genomic Center for Infectious Diseases"/>
            <person name="Earl A."/>
            <person name="Manson A."/>
            <person name="Schwartman J."/>
            <person name="Gilmore M."/>
            <person name="Abouelleil A."/>
            <person name="Cao P."/>
            <person name="Chapman S."/>
            <person name="Cusick C."/>
            <person name="Shea T."/>
            <person name="Young S."/>
            <person name="Neafsey D."/>
            <person name="Nusbaum C."/>
            <person name="Birren B."/>
        </authorList>
    </citation>
    <scope>NUCLEOTIDE SEQUENCE [LARGE SCALE GENOMIC DNA]</scope>
    <source>
        <strain evidence="3 5">4G2_DIV0659</strain>
    </source>
</reference>
<name>A0A242CJT3_9ENTE</name>
<organism evidence="4">
    <name type="scientific">Candidatus Enterococcus mansonii</name>
    <dbReference type="NCBI Taxonomy" id="1834181"/>
    <lineage>
        <taxon>Bacteria</taxon>
        <taxon>Bacillati</taxon>
        <taxon>Bacillota</taxon>
        <taxon>Bacilli</taxon>
        <taxon>Lactobacillales</taxon>
        <taxon>Enterococcaceae</taxon>
        <taxon>Enterococcus</taxon>
    </lineage>
</organism>
<feature type="signal peptide" evidence="2">
    <location>
        <begin position="1"/>
        <end position="21"/>
    </location>
</feature>
<dbReference type="PROSITE" id="PS51257">
    <property type="entry name" value="PROKAR_LIPOPROTEIN"/>
    <property type="match status" value="1"/>
</dbReference>
<dbReference type="EMBL" id="NGLE02000001">
    <property type="protein sequence ID" value="MEI5995368.1"/>
    <property type="molecule type" value="Genomic_DNA"/>
</dbReference>